<dbReference type="InParanoid" id="A0A2P5AXU7"/>
<feature type="non-terminal residue" evidence="1">
    <location>
        <position position="1"/>
    </location>
</feature>
<evidence type="ECO:0000313" key="1">
    <source>
        <dbReference type="EMBL" id="PON41384.1"/>
    </source>
</evidence>
<sequence>FERNGSRLASTESETAVKGVSSFLSACGSQISPLTSVTHTRSRSRSRSLL</sequence>
<proteinExistence type="predicted"/>
<protein>
    <submittedName>
        <fullName evidence="1">Uncharacterized protein</fullName>
    </submittedName>
</protein>
<name>A0A2P5AXU7_TREOI</name>
<reference evidence="2" key="1">
    <citation type="submission" date="2016-06" db="EMBL/GenBank/DDBJ databases">
        <title>Parallel loss of symbiosis genes in relatives of nitrogen-fixing non-legume Parasponia.</title>
        <authorList>
            <person name="Van Velzen R."/>
            <person name="Holmer R."/>
            <person name="Bu F."/>
            <person name="Rutten L."/>
            <person name="Van Zeijl A."/>
            <person name="Liu W."/>
            <person name="Santuari L."/>
            <person name="Cao Q."/>
            <person name="Sharma T."/>
            <person name="Shen D."/>
            <person name="Roswanjaya Y."/>
            <person name="Wardhani T."/>
            <person name="Kalhor M.S."/>
            <person name="Jansen J."/>
            <person name="Van den Hoogen J."/>
            <person name="Gungor B."/>
            <person name="Hartog M."/>
            <person name="Hontelez J."/>
            <person name="Verver J."/>
            <person name="Yang W.-C."/>
            <person name="Schijlen E."/>
            <person name="Repin R."/>
            <person name="Schilthuizen M."/>
            <person name="Schranz E."/>
            <person name="Heidstra R."/>
            <person name="Miyata K."/>
            <person name="Fedorova E."/>
            <person name="Kohlen W."/>
            <person name="Bisseling T."/>
            <person name="Smit S."/>
            <person name="Geurts R."/>
        </authorList>
    </citation>
    <scope>NUCLEOTIDE SEQUENCE [LARGE SCALE GENOMIC DNA]</scope>
    <source>
        <strain evidence="2">cv. RG33-2</strain>
    </source>
</reference>
<accession>A0A2P5AXU7</accession>
<comment type="caution">
    <text evidence="1">The sequence shown here is derived from an EMBL/GenBank/DDBJ whole genome shotgun (WGS) entry which is preliminary data.</text>
</comment>
<keyword evidence="2" id="KW-1185">Reference proteome</keyword>
<gene>
    <name evidence="1" type="ORF">TorRG33x02_338260</name>
</gene>
<dbReference type="Proteomes" id="UP000237000">
    <property type="component" value="Unassembled WGS sequence"/>
</dbReference>
<dbReference type="AlphaFoldDB" id="A0A2P5AXU7"/>
<evidence type="ECO:0000313" key="2">
    <source>
        <dbReference type="Proteomes" id="UP000237000"/>
    </source>
</evidence>
<organism evidence="1 2">
    <name type="scientific">Trema orientale</name>
    <name type="common">Charcoal tree</name>
    <name type="synonym">Celtis orientalis</name>
    <dbReference type="NCBI Taxonomy" id="63057"/>
    <lineage>
        <taxon>Eukaryota</taxon>
        <taxon>Viridiplantae</taxon>
        <taxon>Streptophyta</taxon>
        <taxon>Embryophyta</taxon>
        <taxon>Tracheophyta</taxon>
        <taxon>Spermatophyta</taxon>
        <taxon>Magnoliopsida</taxon>
        <taxon>eudicotyledons</taxon>
        <taxon>Gunneridae</taxon>
        <taxon>Pentapetalae</taxon>
        <taxon>rosids</taxon>
        <taxon>fabids</taxon>
        <taxon>Rosales</taxon>
        <taxon>Cannabaceae</taxon>
        <taxon>Trema</taxon>
    </lineage>
</organism>
<dbReference type="EMBL" id="JXTC01000662">
    <property type="protein sequence ID" value="PON41384.1"/>
    <property type="molecule type" value="Genomic_DNA"/>
</dbReference>